<dbReference type="EMBL" id="JAWQEG010000607">
    <property type="protein sequence ID" value="KAK3887800.1"/>
    <property type="molecule type" value="Genomic_DNA"/>
</dbReference>
<protein>
    <submittedName>
        <fullName evidence="1">Uncharacterized protein</fullName>
    </submittedName>
</protein>
<dbReference type="AlphaFoldDB" id="A0AAE1KZT7"/>
<comment type="caution">
    <text evidence="1">The sequence shown here is derived from an EMBL/GenBank/DDBJ whole genome shotgun (WGS) entry which is preliminary data.</text>
</comment>
<reference evidence="1" key="1">
    <citation type="submission" date="2023-10" db="EMBL/GenBank/DDBJ databases">
        <title>Genome assemblies of two species of porcelain crab, Petrolisthes cinctipes and Petrolisthes manimaculis (Anomura: Porcellanidae).</title>
        <authorList>
            <person name="Angst P."/>
        </authorList>
    </citation>
    <scope>NUCLEOTIDE SEQUENCE</scope>
    <source>
        <strain evidence="1">PB745_01</strain>
        <tissue evidence="1">Gill</tissue>
    </source>
</reference>
<keyword evidence="2" id="KW-1185">Reference proteome</keyword>
<name>A0AAE1KZT7_PETCI</name>
<gene>
    <name evidence="1" type="ORF">Pcinc_008128</name>
</gene>
<evidence type="ECO:0000313" key="2">
    <source>
        <dbReference type="Proteomes" id="UP001286313"/>
    </source>
</evidence>
<dbReference type="Proteomes" id="UP001286313">
    <property type="component" value="Unassembled WGS sequence"/>
</dbReference>
<organism evidence="1 2">
    <name type="scientific">Petrolisthes cinctipes</name>
    <name type="common">Flat porcelain crab</name>
    <dbReference type="NCBI Taxonomy" id="88211"/>
    <lineage>
        <taxon>Eukaryota</taxon>
        <taxon>Metazoa</taxon>
        <taxon>Ecdysozoa</taxon>
        <taxon>Arthropoda</taxon>
        <taxon>Crustacea</taxon>
        <taxon>Multicrustacea</taxon>
        <taxon>Malacostraca</taxon>
        <taxon>Eumalacostraca</taxon>
        <taxon>Eucarida</taxon>
        <taxon>Decapoda</taxon>
        <taxon>Pleocyemata</taxon>
        <taxon>Anomura</taxon>
        <taxon>Galatheoidea</taxon>
        <taxon>Porcellanidae</taxon>
        <taxon>Petrolisthes</taxon>
    </lineage>
</organism>
<sequence>MGILTYTRGTRRFDGHEDRGWERHYCASAAPKPIASPPATPALSSLIEYLGLLLDILCGHRNSFLALLYDKGCEITLHQHHCRVVNANPSFKLRGTVRARIMGGSTVLGFVSQV</sequence>
<proteinExistence type="predicted"/>
<evidence type="ECO:0000313" key="1">
    <source>
        <dbReference type="EMBL" id="KAK3887800.1"/>
    </source>
</evidence>
<accession>A0AAE1KZT7</accession>